<dbReference type="SUPFAM" id="SSF158442">
    <property type="entry name" value="DsbB-like"/>
    <property type="match status" value="1"/>
</dbReference>
<dbReference type="InterPro" id="IPR003752">
    <property type="entry name" value="DiS_bond_form_DsbB/BdbC"/>
</dbReference>
<evidence type="ECO:0000256" key="1">
    <source>
        <dbReference type="ARBA" id="ARBA00004651"/>
    </source>
</evidence>
<dbReference type="RefSeq" id="WP_323738496.1">
    <property type="nucleotide sequence ID" value="NZ_CP112932.1"/>
</dbReference>
<dbReference type="PANTHER" id="PTHR36570">
    <property type="entry name" value="DISULFIDE BOND FORMATION PROTEIN B"/>
    <property type="match status" value="1"/>
</dbReference>
<keyword evidence="2" id="KW-1003">Cell membrane</keyword>
<keyword evidence="5 6" id="KW-0472">Membrane</keyword>
<accession>A0ABZ0UTX1</accession>
<dbReference type="InterPro" id="IPR024199">
    <property type="entry name" value="Uncharacterised_DsbB"/>
</dbReference>
<evidence type="ECO:0000256" key="2">
    <source>
        <dbReference type="ARBA" id="ARBA00022475"/>
    </source>
</evidence>
<feature type="transmembrane region" description="Helical" evidence="6">
    <location>
        <begin position="79"/>
        <end position="96"/>
    </location>
</feature>
<evidence type="ECO:0000256" key="5">
    <source>
        <dbReference type="ARBA" id="ARBA00023136"/>
    </source>
</evidence>
<evidence type="ECO:0000256" key="4">
    <source>
        <dbReference type="ARBA" id="ARBA00022989"/>
    </source>
</evidence>
<feature type="transmembrane region" description="Helical" evidence="6">
    <location>
        <begin position="21"/>
        <end position="41"/>
    </location>
</feature>
<gene>
    <name evidence="7" type="ORF">Trichorick_00302</name>
</gene>
<keyword evidence="3 6" id="KW-0812">Transmembrane</keyword>
<dbReference type="Gene3D" id="1.20.1550.10">
    <property type="entry name" value="DsbB-like"/>
    <property type="match status" value="1"/>
</dbReference>
<feature type="transmembrane region" description="Helical" evidence="6">
    <location>
        <begin position="53"/>
        <end position="72"/>
    </location>
</feature>
<evidence type="ECO:0000313" key="7">
    <source>
        <dbReference type="EMBL" id="WPY00428.1"/>
    </source>
</evidence>
<evidence type="ECO:0000256" key="3">
    <source>
        <dbReference type="ARBA" id="ARBA00022692"/>
    </source>
</evidence>
<organism evidence="7 8">
    <name type="scientific">Candidatus Trichorickettsia mobilis</name>
    <dbReference type="NCBI Taxonomy" id="1346319"/>
    <lineage>
        <taxon>Bacteria</taxon>
        <taxon>Pseudomonadati</taxon>
        <taxon>Pseudomonadota</taxon>
        <taxon>Alphaproteobacteria</taxon>
        <taxon>Rickettsiales</taxon>
        <taxon>Rickettsiaceae</taxon>
        <taxon>Rickettsieae</taxon>
        <taxon>Candidatus Trichorickettsia</taxon>
    </lineage>
</organism>
<dbReference type="Proteomes" id="UP001326613">
    <property type="component" value="Chromosome"/>
</dbReference>
<proteinExistence type="predicted"/>
<protein>
    <submittedName>
        <fullName evidence="7">Disulfide bond formation protein B</fullName>
    </submittedName>
</protein>
<comment type="subcellular location">
    <subcellularLocation>
        <location evidence="1">Cell membrane</location>
        <topology evidence="1">Multi-pass membrane protein</topology>
    </subcellularLocation>
</comment>
<name>A0ABZ0UTX1_9RICK</name>
<dbReference type="InterPro" id="IPR023380">
    <property type="entry name" value="DsbB-like_sf"/>
</dbReference>
<keyword evidence="8" id="KW-1185">Reference proteome</keyword>
<dbReference type="InterPro" id="IPR050183">
    <property type="entry name" value="DsbB"/>
</dbReference>
<dbReference type="EMBL" id="CP112932">
    <property type="protein sequence ID" value="WPY00428.1"/>
    <property type="molecule type" value="Genomic_DNA"/>
</dbReference>
<dbReference type="Pfam" id="PF02600">
    <property type="entry name" value="DsbB"/>
    <property type="match status" value="1"/>
</dbReference>
<feature type="transmembrane region" description="Helical" evidence="6">
    <location>
        <begin position="155"/>
        <end position="172"/>
    </location>
</feature>
<evidence type="ECO:0000256" key="6">
    <source>
        <dbReference type="SAM" id="Phobius"/>
    </source>
</evidence>
<reference evidence="7 8" key="1">
    <citation type="submission" date="2022-10" db="EMBL/GenBank/DDBJ databases">
        <title>Host association and intracellularity evolved multiple times independently in the Rickettsiales.</title>
        <authorList>
            <person name="Castelli M."/>
            <person name="Nardi T."/>
            <person name="Gammuto L."/>
            <person name="Bellinzona G."/>
            <person name="Sabaneyeva E."/>
            <person name="Potekhin A."/>
            <person name="Serra V."/>
            <person name="Petroni G."/>
            <person name="Sassera D."/>
        </authorList>
    </citation>
    <scope>NUCLEOTIDE SEQUENCE [LARGE SCALE GENOMIC DNA]</scope>
    <source>
        <strain evidence="7 8">Kr 154-4</strain>
    </source>
</reference>
<keyword evidence="4 6" id="KW-1133">Transmembrane helix</keyword>
<sequence>MLIFTFLKSLGIIFSKNSFRLLFIMLICISITALATAYYAEYVMGLEPCPLCLYQRLPYLVLIKLAVVALIFKKISKYGIIFVMLTLLVACLLAGYNSGVERGIFKPTSLCSSAIKIPEHLSINDIKTMLYNKGVASCTRPTIKVLELSMAEWNLLLNIAVLMSVIFIRVCSLNSQQT</sequence>
<dbReference type="PIRSF" id="PIRSF033913">
    <property type="entry name" value="S-S_format_DsbB"/>
    <property type="match status" value="1"/>
</dbReference>
<dbReference type="PANTHER" id="PTHR36570:SF3">
    <property type="entry name" value="DISULFIDE BOND FORMATION PROTEIN B"/>
    <property type="match status" value="1"/>
</dbReference>
<evidence type="ECO:0000313" key="8">
    <source>
        <dbReference type="Proteomes" id="UP001326613"/>
    </source>
</evidence>